<gene>
    <name evidence="1" type="ORF">TPAR_08458</name>
</gene>
<dbReference type="STRING" id="94208.A0A2S4KMA7"/>
<name>A0A2S4KMA7_9HYPO</name>
<reference evidence="1 2" key="1">
    <citation type="submission" date="2018-01" db="EMBL/GenBank/DDBJ databases">
        <title>Harnessing the power of phylogenomics to disentangle the directionality and signatures of interkingdom host jumping in the parasitic fungal genus Tolypocladium.</title>
        <authorList>
            <person name="Quandt C.A."/>
            <person name="Patterson W."/>
            <person name="Spatafora J.W."/>
        </authorList>
    </citation>
    <scope>NUCLEOTIDE SEQUENCE [LARGE SCALE GENOMIC DNA]</scope>
    <source>
        <strain evidence="1 2">NRBC 100945</strain>
    </source>
</reference>
<comment type="caution">
    <text evidence="1">The sequence shown here is derived from an EMBL/GenBank/DDBJ whole genome shotgun (WGS) entry which is preliminary data.</text>
</comment>
<dbReference type="EMBL" id="PKSG01001062">
    <property type="protein sequence ID" value="POR31326.1"/>
    <property type="molecule type" value="Genomic_DNA"/>
</dbReference>
<dbReference type="Proteomes" id="UP000237481">
    <property type="component" value="Unassembled WGS sequence"/>
</dbReference>
<dbReference type="OrthoDB" id="3431997at2759"/>
<sequence length="222" mass="24269">MGSAESKQVESRLQQATLRNVRFPAKFSFWYKGKAHIRLVLGEEKSNPSHIISLPNGWYGELILYNGPTIDAEPVGVIRSGSKMGWHDCVELAAQPGRPPIREELRCHGNGWSLAYTFAISLGQGSLPERFEWRSSRGDEVKSLGEGSSGWKLVRLGNEDEIVAVAGEANIIKCLTKAGAFQFVGRGASGEFGEAWAVMAVASFVRLWQRRTQTAVSASSTA</sequence>
<protein>
    <submittedName>
        <fullName evidence="1">Uncharacterized protein</fullName>
    </submittedName>
</protein>
<organism evidence="1 2">
    <name type="scientific">Tolypocladium paradoxum</name>
    <dbReference type="NCBI Taxonomy" id="94208"/>
    <lineage>
        <taxon>Eukaryota</taxon>
        <taxon>Fungi</taxon>
        <taxon>Dikarya</taxon>
        <taxon>Ascomycota</taxon>
        <taxon>Pezizomycotina</taxon>
        <taxon>Sordariomycetes</taxon>
        <taxon>Hypocreomycetidae</taxon>
        <taxon>Hypocreales</taxon>
        <taxon>Ophiocordycipitaceae</taxon>
        <taxon>Tolypocladium</taxon>
    </lineage>
</organism>
<proteinExistence type="predicted"/>
<evidence type="ECO:0000313" key="2">
    <source>
        <dbReference type="Proteomes" id="UP000237481"/>
    </source>
</evidence>
<keyword evidence="2" id="KW-1185">Reference proteome</keyword>
<dbReference type="AlphaFoldDB" id="A0A2S4KMA7"/>
<accession>A0A2S4KMA7</accession>
<evidence type="ECO:0000313" key="1">
    <source>
        <dbReference type="EMBL" id="POR31326.1"/>
    </source>
</evidence>